<reference evidence="3 4" key="1">
    <citation type="submission" date="2022-03" db="EMBL/GenBank/DDBJ databases">
        <title>Isotopic signatures of nitrous oxide derived from detoxification processes.</title>
        <authorList>
            <person name="Behrendt U."/>
            <person name="Buchen C."/>
            <person name="Well R."/>
            <person name="Ulrich A."/>
            <person name="Rohe L."/>
            <person name="Kolb S."/>
            <person name="Schloter M."/>
            <person name="Horn M.A."/>
            <person name="Augustin J."/>
        </authorList>
    </citation>
    <scope>NUCLEOTIDE SEQUENCE [LARGE SCALE GENOMIC DNA]</scope>
    <source>
        <strain evidence="3 4">S4-C24</strain>
    </source>
</reference>
<organism evidence="3 4">
    <name type="scientific">Arthrobacter sulfonylureivorans</name>
    <dbReference type="NCBI Taxonomy" id="2486855"/>
    <lineage>
        <taxon>Bacteria</taxon>
        <taxon>Bacillati</taxon>
        <taxon>Actinomycetota</taxon>
        <taxon>Actinomycetes</taxon>
        <taxon>Micrococcales</taxon>
        <taxon>Micrococcaceae</taxon>
        <taxon>Arthrobacter</taxon>
    </lineage>
</organism>
<dbReference type="Gene3D" id="3.60.21.70">
    <property type="entry name" value="PhoD-like phosphatase"/>
    <property type="match status" value="1"/>
</dbReference>
<dbReference type="Proteomes" id="UP000829069">
    <property type="component" value="Chromosome"/>
</dbReference>
<dbReference type="InterPro" id="IPR038607">
    <property type="entry name" value="PhoD-like_sf"/>
</dbReference>
<feature type="domain" description="DUF7800" evidence="2">
    <location>
        <begin position="4"/>
        <end position="90"/>
    </location>
</feature>
<evidence type="ECO:0000313" key="4">
    <source>
        <dbReference type="Proteomes" id="UP000829069"/>
    </source>
</evidence>
<dbReference type="InterPro" id="IPR056702">
    <property type="entry name" value="DUF7800"/>
</dbReference>
<proteinExistence type="predicted"/>
<dbReference type="InterPro" id="IPR018946">
    <property type="entry name" value="PhoD-like_MPP"/>
</dbReference>
<dbReference type="RefSeq" id="WP_241913435.1">
    <property type="nucleotide sequence ID" value="NZ_CP093326.1"/>
</dbReference>
<sequence>MASKPLVLGPMLRYVDQTTASIWVETVEAARIAVVVAGNSWQARTFAVHGHHYALVEVDGLEPGSAVPYRLEIDGVQAWPEPDSPYPAPMIRTLAPGRPLSLAFGSCRTSTEHDAAGNRKHGVDALRAYALHRAASGAANGPGDNSGWPDLVLFLGDQVYADSTTEAMQDFIRSRRDIKEPPGEELKDYQEYAHLYMLAWSDGANRWLLSTVPSAMIFDDHDIRDDWNASLAWRRQMEATSWWHGRIVSGLTSYWVYQHLGNLSPEQRAQDELWQQVASHSGDGELDLTDALEAFAERADQDPETYRWSFTRDIGGTRLVVVDSRAARELEPERRSLLDQDEMAWLDGQLQGGFKHLLIGTSLPFLLPQGLHHIESWNEALSEGAWGKFPAAIGERLRQAVDLEHWAAFQQSFRKVAGIVEEVADGGRGPAPETVTFLSGDVHFSYVSEVQRSSGSRIVQAVCSPVRNPLPRFLRYFTAVMSYGVAAPVGALVARGAKVPKPPFDWKGLKRPWFDNNLASLEDSGDGLRIRWETGVVDDGDHLHPRLKEVAALTIAPRSTVPRSTTTR</sequence>
<accession>A0ABY3W4M2</accession>
<evidence type="ECO:0000313" key="3">
    <source>
        <dbReference type="EMBL" id="UNK45162.1"/>
    </source>
</evidence>
<dbReference type="Pfam" id="PF09423">
    <property type="entry name" value="PhoD"/>
    <property type="match status" value="1"/>
</dbReference>
<dbReference type="PANTHER" id="PTHR37031">
    <property type="entry name" value="METALLOPHOSPHATASE BINDING DOMAIN PROTEIN"/>
    <property type="match status" value="1"/>
</dbReference>
<dbReference type="SUPFAM" id="SSF56300">
    <property type="entry name" value="Metallo-dependent phosphatases"/>
    <property type="match status" value="1"/>
</dbReference>
<dbReference type="CDD" id="cd07389">
    <property type="entry name" value="MPP_PhoD"/>
    <property type="match status" value="1"/>
</dbReference>
<feature type="domain" description="PhoD-like phosphatase metallophosphatase" evidence="1">
    <location>
        <begin position="149"/>
        <end position="467"/>
    </location>
</feature>
<keyword evidence="4" id="KW-1185">Reference proteome</keyword>
<name>A0ABY3W4M2_9MICC</name>
<dbReference type="Pfam" id="PF25077">
    <property type="entry name" value="DUF7800"/>
    <property type="match status" value="1"/>
</dbReference>
<dbReference type="InterPro" id="IPR029052">
    <property type="entry name" value="Metallo-depent_PP-like"/>
</dbReference>
<protein>
    <submittedName>
        <fullName evidence="3">Alkaline phosphatase D family protein</fullName>
    </submittedName>
</protein>
<dbReference type="PANTHER" id="PTHR37031:SF2">
    <property type="entry name" value="PHOD-LIKE PHOSPHATASE METALLOPHOSPHATASE DOMAIN-CONTAINING PROTEIN"/>
    <property type="match status" value="1"/>
</dbReference>
<evidence type="ECO:0000259" key="2">
    <source>
        <dbReference type="Pfam" id="PF25077"/>
    </source>
</evidence>
<evidence type="ECO:0000259" key="1">
    <source>
        <dbReference type="Pfam" id="PF09423"/>
    </source>
</evidence>
<gene>
    <name evidence="3" type="ORF">MNQ99_14615</name>
</gene>
<dbReference type="EMBL" id="CP093326">
    <property type="protein sequence ID" value="UNK45162.1"/>
    <property type="molecule type" value="Genomic_DNA"/>
</dbReference>